<evidence type="ECO:0000313" key="4">
    <source>
        <dbReference type="EMBL" id="ODQ75279.1"/>
    </source>
</evidence>
<dbReference type="SUPFAM" id="SSF57756">
    <property type="entry name" value="Retrovirus zinc finger-like domains"/>
    <property type="match status" value="1"/>
</dbReference>
<proteinExistence type="predicted"/>
<accession>A0A1E3QC47</accession>
<keyword evidence="1" id="KW-0479">Metal-binding</keyword>
<gene>
    <name evidence="4" type="ORF">LIPSTDRAFT_242414</name>
</gene>
<dbReference type="GO" id="GO:0008270">
    <property type="term" value="F:zinc ion binding"/>
    <property type="evidence" value="ECO:0007669"/>
    <property type="project" value="UniProtKB-KW"/>
</dbReference>
<feature type="region of interest" description="Disordered" evidence="2">
    <location>
        <begin position="61"/>
        <end position="93"/>
    </location>
</feature>
<keyword evidence="1" id="KW-0862">Zinc</keyword>
<evidence type="ECO:0000256" key="2">
    <source>
        <dbReference type="SAM" id="MobiDB-lite"/>
    </source>
</evidence>
<keyword evidence="1" id="KW-0863">Zinc-finger</keyword>
<dbReference type="InterPro" id="IPR036875">
    <property type="entry name" value="Znf_CCHC_sf"/>
</dbReference>
<sequence>MMHSSVLLQAEVQALQTANKAANRRHQRRRKRLQHGGILTVQEGLDLIQRIEVDKQIQHETGKNDQIRENETKQRRCGNCGETGHNSRTCKKN</sequence>
<organism evidence="4 5">
    <name type="scientific">Lipomyces starkeyi NRRL Y-11557</name>
    <dbReference type="NCBI Taxonomy" id="675824"/>
    <lineage>
        <taxon>Eukaryota</taxon>
        <taxon>Fungi</taxon>
        <taxon>Dikarya</taxon>
        <taxon>Ascomycota</taxon>
        <taxon>Saccharomycotina</taxon>
        <taxon>Lipomycetes</taxon>
        <taxon>Lipomycetales</taxon>
        <taxon>Lipomycetaceae</taxon>
        <taxon>Lipomyces</taxon>
    </lineage>
</organism>
<dbReference type="Proteomes" id="UP000094385">
    <property type="component" value="Unassembled WGS sequence"/>
</dbReference>
<evidence type="ECO:0000259" key="3">
    <source>
        <dbReference type="PROSITE" id="PS50158"/>
    </source>
</evidence>
<dbReference type="GO" id="GO:0003676">
    <property type="term" value="F:nucleic acid binding"/>
    <property type="evidence" value="ECO:0007669"/>
    <property type="project" value="InterPro"/>
</dbReference>
<evidence type="ECO:0000256" key="1">
    <source>
        <dbReference type="PROSITE-ProRule" id="PRU00047"/>
    </source>
</evidence>
<protein>
    <recommendedName>
        <fullName evidence="3">CCHC-type domain-containing protein</fullName>
    </recommendedName>
</protein>
<dbReference type="InterPro" id="IPR001878">
    <property type="entry name" value="Znf_CCHC"/>
</dbReference>
<keyword evidence="5" id="KW-1185">Reference proteome</keyword>
<name>A0A1E3QC47_LIPST</name>
<reference evidence="4 5" key="1">
    <citation type="journal article" date="2016" name="Proc. Natl. Acad. Sci. U.S.A.">
        <title>Comparative genomics of biotechnologically important yeasts.</title>
        <authorList>
            <person name="Riley R."/>
            <person name="Haridas S."/>
            <person name="Wolfe K.H."/>
            <person name="Lopes M.R."/>
            <person name="Hittinger C.T."/>
            <person name="Goeker M."/>
            <person name="Salamov A.A."/>
            <person name="Wisecaver J.H."/>
            <person name="Long T.M."/>
            <person name="Calvey C.H."/>
            <person name="Aerts A.L."/>
            <person name="Barry K.W."/>
            <person name="Choi C."/>
            <person name="Clum A."/>
            <person name="Coughlan A.Y."/>
            <person name="Deshpande S."/>
            <person name="Douglass A.P."/>
            <person name="Hanson S.J."/>
            <person name="Klenk H.-P."/>
            <person name="LaButti K.M."/>
            <person name="Lapidus A."/>
            <person name="Lindquist E.A."/>
            <person name="Lipzen A.M."/>
            <person name="Meier-Kolthoff J.P."/>
            <person name="Ohm R.A."/>
            <person name="Otillar R.P."/>
            <person name="Pangilinan J.L."/>
            <person name="Peng Y."/>
            <person name="Rokas A."/>
            <person name="Rosa C.A."/>
            <person name="Scheuner C."/>
            <person name="Sibirny A.A."/>
            <person name="Slot J.C."/>
            <person name="Stielow J.B."/>
            <person name="Sun H."/>
            <person name="Kurtzman C.P."/>
            <person name="Blackwell M."/>
            <person name="Grigoriev I.V."/>
            <person name="Jeffries T.W."/>
        </authorList>
    </citation>
    <scope>NUCLEOTIDE SEQUENCE [LARGE SCALE GENOMIC DNA]</scope>
    <source>
        <strain evidence="4 5">NRRL Y-11557</strain>
    </source>
</reference>
<evidence type="ECO:0000313" key="5">
    <source>
        <dbReference type="Proteomes" id="UP000094385"/>
    </source>
</evidence>
<feature type="compositionally biased region" description="Basic and acidic residues" evidence="2">
    <location>
        <begin position="61"/>
        <end position="74"/>
    </location>
</feature>
<feature type="domain" description="CCHC-type" evidence="3">
    <location>
        <begin position="75"/>
        <end position="92"/>
    </location>
</feature>
<dbReference type="OrthoDB" id="3439612at2759"/>
<dbReference type="PROSITE" id="PS50158">
    <property type="entry name" value="ZF_CCHC"/>
    <property type="match status" value="1"/>
</dbReference>
<dbReference type="EMBL" id="KV454291">
    <property type="protein sequence ID" value="ODQ75279.1"/>
    <property type="molecule type" value="Genomic_DNA"/>
</dbReference>
<dbReference type="AlphaFoldDB" id="A0A1E3QC47"/>